<dbReference type="PIRSF" id="PIRSF033328">
    <property type="entry name" value="Phest_Mll4975"/>
    <property type="match status" value="1"/>
</dbReference>
<geneLocation type="plasmid" evidence="2">
    <name>pPD1222</name>
</geneLocation>
<sequence>MDMMKRYAVYYAPPQGTFASRASAWLGWDAATGQPLTPPELGLPAAEITRDPCKYGFHGTLKPPFRLAEDRDAEGLHRAMTDLAGRLAPVTLPGLRLASLGGFLALVPKGDTAPLQALAATVVAALDGFRAPLTEAEIARRRPEHLTPRQRELLRLWGYPYVMEEFRFHLTLTDRLEEPLAGEAARILDAHFAPVLPQPFKVSELCLFGEAEDGRFHLLHRYTLSG</sequence>
<dbReference type="AlphaFoldDB" id="A1BBE2"/>
<keyword evidence="1" id="KW-0614">Plasmid</keyword>
<reference evidence="2" key="1">
    <citation type="submission" date="2006-12" db="EMBL/GenBank/DDBJ databases">
        <title>Complete sequence of plasmid 1 of Paracoccus denitrificans PD1222.</title>
        <authorList>
            <person name="Copeland A."/>
            <person name="Lucas S."/>
            <person name="Lapidus A."/>
            <person name="Barry K."/>
            <person name="Detter J.C."/>
            <person name="Glavina del Rio T."/>
            <person name="Hammon N."/>
            <person name="Israni S."/>
            <person name="Dalin E."/>
            <person name="Tice H."/>
            <person name="Pitluck S."/>
            <person name="Munk A.C."/>
            <person name="Brettin T."/>
            <person name="Bruce D."/>
            <person name="Han C."/>
            <person name="Tapia R."/>
            <person name="Gilna P."/>
            <person name="Schmutz J."/>
            <person name="Larimer F."/>
            <person name="Land M."/>
            <person name="Hauser L."/>
            <person name="Kyrpides N."/>
            <person name="Lykidis A."/>
            <person name="Spiro S."/>
            <person name="Richardson D.J."/>
            <person name="Moir J.W.B."/>
            <person name="Ferguson S.J."/>
            <person name="van Spanning R.J.M."/>
            <person name="Richardson P."/>
        </authorList>
    </citation>
    <scope>NUCLEOTIDE SEQUENCE [LARGE SCALE GENOMIC DNA]</scope>
    <source>
        <strain evidence="2">Pd 1222</strain>
        <plasmid evidence="2">pPD1222</plasmid>
    </source>
</reference>
<dbReference type="InterPro" id="IPR009389">
    <property type="entry name" value="DUF1045"/>
</dbReference>
<dbReference type="EnsemblBacteria" id="ABL72836">
    <property type="protein sequence ID" value="ABL72836"/>
    <property type="gene ID" value="Pden_4775"/>
</dbReference>
<evidence type="ECO:0000313" key="2">
    <source>
        <dbReference type="Proteomes" id="UP000000361"/>
    </source>
</evidence>
<gene>
    <name evidence="1" type="ordered locus">Pden_4775</name>
</gene>
<organism evidence="1 2">
    <name type="scientific">Paracoccus denitrificans (strain Pd 1222)</name>
    <dbReference type="NCBI Taxonomy" id="318586"/>
    <lineage>
        <taxon>Bacteria</taxon>
        <taxon>Pseudomonadati</taxon>
        <taxon>Pseudomonadota</taxon>
        <taxon>Alphaproteobacteria</taxon>
        <taxon>Rhodobacterales</taxon>
        <taxon>Paracoccaceae</taxon>
        <taxon>Paracoccus</taxon>
    </lineage>
</organism>
<dbReference type="Pfam" id="PF06299">
    <property type="entry name" value="DUF1045"/>
    <property type="match status" value="1"/>
</dbReference>
<dbReference type="RefSeq" id="WP_011750995.1">
    <property type="nucleotide sequence ID" value="NC_008688.1"/>
</dbReference>
<name>A1BBE2_PARDP</name>
<evidence type="ECO:0000313" key="1">
    <source>
        <dbReference type="EMBL" id="ABL72836.1"/>
    </source>
</evidence>
<dbReference type="Proteomes" id="UP000000361">
    <property type="component" value="Chromosome 1"/>
</dbReference>
<protein>
    <recommendedName>
        <fullName evidence="3">Phosphonate metabolism protein</fullName>
    </recommendedName>
</protein>
<proteinExistence type="predicted"/>
<keyword evidence="2" id="KW-1185">Reference proteome</keyword>
<evidence type="ECO:0008006" key="3">
    <source>
        <dbReference type="Google" id="ProtNLM"/>
    </source>
</evidence>
<dbReference type="OrthoDB" id="4954742at2"/>
<dbReference type="eggNOG" id="COG3709">
    <property type="taxonomic scope" value="Bacteria"/>
</dbReference>
<dbReference type="NCBIfam" id="TIGR03223">
    <property type="entry name" value="Phn_opern_protn"/>
    <property type="match status" value="1"/>
</dbReference>
<dbReference type="EMBL" id="CP000491">
    <property type="protein sequence ID" value="ABL72836.1"/>
    <property type="molecule type" value="Genomic_DNA"/>
</dbReference>
<accession>A1BBE2</accession>
<dbReference type="GeneID" id="93454202"/>
<dbReference type="KEGG" id="pde:Pden_4775"/>
<dbReference type="Gene3D" id="3.90.1140.10">
    <property type="entry name" value="Cyclic phosphodiesterase"/>
    <property type="match status" value="1"/>
</dbReference>
<dbReference type="HOGENOM" id="CLU_074099_0_0_5"/>